<dbReference type="OrthoDB" id="271604at2759"/>
<evidence type="ECO:0000313" key="15">
    <source>
        <dbReference type="Proteomes" id="UP000317494"/>
    </source>
</evidence>
<dbReference type="GO" id="GO:0071586">
    <property type="term" value="P:CAAX-box protein processing"/>
    <property type="evidence" value="ECO:0007669"/>
    <property type="project" value="InterPro"/>
</dbReference>
<feature type="transmembrane region" description="Helical" evidence="11">
    <location>
        <begin position="31"/>
        <end position="51"/>
    </location>
</feature>
<dbReference type="Proteomes" id="UP000320475">
    <property type="component" value="Unassembled WGS sequence"/>
</dbReference>
<evidence type="ECO:0000313" key="16">
    <source>
        <dbReference type="Proteomes" id="UP000320475"/>
    </source>
</evidence>
<accession>A0A507CRS0</accession>
<evidence type="ECO:0000256" key="2">
    <source>
        <dbReference type="ARBA" id="ARBA00006897"/>
    </source>
</evidence>
<keyword evidence="5" id="KW-0378">Hydrolase</keyword>
<feature type="transmembrane region" description="Helical" evidence="11">
    <location>
        <begin position="150"/>
        <end position="168"/>
    </location>
</feature>
<evidence type="ECO:0000256" key="5">
    <source>
        <dbReference type="ARBA" id="ARBA00022801"/>
    </source>
</evidence>
<dbReference type="GO" id="GO:0004222">
    <property type="term" value="F:metalloendopeptidase activity"/>
    <property type="evidence" value="ECO:0007669"/>
    <property type="project" value="InterPro"/>
</dbReference>
<comment type="subcellular location">
    <subcellularLocation>
        <location evidence="1">Endoplasmic reticulum membrane</location>
        <topology evidence="1">Multi-pass membrane protein</topology>
    </subcellularLocation>
</comment>
<dbReference type="STRING" id="286115.A0A507CRS0"/>
<comment type="catalytic activity">
    <reaction evidence="9">
        <text>Hydrolyzes the peptide bond -P2-(S-farnesyl or geranylgeranyl)C-P1'-P2'-P3'-COOH where P1' and P2' are amino acids with aliphatic sidechains and P3' is any C-terminal residue.</text>
        <dbReference type="EC" id="3.4.26.1"/>
    </reaction>
</comment>
<feature type="transmembrane region" description="Helical" evidence="11">
    <location>
        <begin position="243"/>
        <end position="260"/>
    </location>
</feature>
<evidence type="ECO:0000256" key="6">
    <source>
        <dbReference type="ARBA" id="ARBA00022824"/>
    </source>
</evidence>
<evidence type="ECO:0000259" key="12">
    <source>
        <dbReference type="Pfam" id="PF02517"/>
    </source>
</evidence>
<evidence type="ECO:0000313" key="13">
    <source>
        <dbReference type="EMBL" id="TPX41872.1"/>
    </source>
</evidence>
<dbReference type="EC" id="3.4.26.1" evidence="10"/>
<evidence type="ECO:0000256" key="4">
    <source>
        <dbReference type="ARBA" id="ARBA00022692"/>
    </source>
</evidence>
<comment type="caution">
    <text evidence="13">The sequence shown here is derived from an EMBL/GenBank/DDBJ whole genome shotgun (WGS) entry which is preliminary data.</text>
</comment>
<keyword evidence="4 11" id="KW-0812">Transmembrane</keyword>
<feature type="domain" description="CAAX prenyl protease 2/Lysostaphin resistance protein A-like" evidence="12">
    <location>
        <begin position="120"/>
        <end position="226"/>
    </location>
</feature>
<evidence type="ECO:0000256" key="11">
    <source>
        <dbReference type="SAM" id="Phobius"/>
    </source>
</evidence>
<organism evidence="13 15">
    <name type="scientific">Synchytrium endobioticum</name>
    <dbReference type="NCBI Taxonomy" id="286115"/>
    <lineage>
        <taxon>Eukaryota</taxon>
        <taxon>Fungi</taxon>
        <taxon>Fungi incertae sedis</taxon>
        <taxon>Chytridiomycota</taxon>
        <taxon>Chytridiomycota incertae sedis</taxon>
        <taxon>Chytridiomycetes</taxon>
        <taxon>Synchytriales</taxon>
        <taxon>Synchytriaceae</taxon>
        <taxon>Synchytrium</taxon>
    </lineage>
</organism>
<dbReference type="EMBL" id="QEAN01000253">
    <property type="protein sequence ID" value="TPX41872.1"/>
    <property type="molecule type" value="Genomic_DNA"/>
</dbReference>
<dbReference type="PANTHER" id="PTHR13046">
    <property type="entry name" value="PROTEASE U48 CAAX PRENYL PROTEASE RCE1"/>
    <property type="match status" value="1"/>
</dbReference>
<keyword evidence="8 11" id="KW-0472">Membrane</keyword>
<name>A0A507CRS0_9FUNG</name>
<evidence type="ECO:0000256" key="10">
    <source>
        <dbReference type="ARBA" id="ARBA00049729"/>
    </source>
</evidence>
<feature type="transmembrane region" description="Helical" evidence="11">
    <location>
        <begin position="72"/>
        <end position="92"/>
    </location>
</feature>
<comment type="similarity">
    <text evidence="2">Belongs to the peptidase U48 family.</text>
</comment>
<evidence type="ECO:0000313" key="14">
    <source>
        <dbReference type="EMBL" id="TPX46938.1"/>
    </source>
</evidence>
<keyword evidence="15" id="KW-1185">Reference proteome</keyword>
<feature type="transmembrane region" description="Helical" evidence="11">
    <location>
        <begin position="189"/>
        <end position="207"/>
    </location>
</feature>
<keyword evidence="7 11" id="KW-1133">Transmembrane helix</keyword>
<protein>
    <recommendedName>
        <fullName evidence="10">intramembrane prenyl-peptidase Rce1</fullName>
        <ecNumber evidence="10">3.4.26.1</ecNumber>
    </recommendedName>
</protein>
<evidence type="ECO:0000256" key="1">
    <source>
        <dbReference type="ARBA" id="ARBA00004477"/>
    </source>
</evidence>
<dbReference type="Proteomes" id="UP000317494">
    <property type="component" value="Unassembled WGS sequence"/>
</dbReference>
<dbReference type="EMBL" id="QEAM01000090">
    <property type="protein sequence ID" value="TPX46938.1"/>
    <property type="molecule type" value="Genomic_DNA"/>
</dbReference>
<sequence length="274" mass="31315">MALFLSSLSVFKTKATYYVSRDDPRVIRQRMVGVASACVLSSLILYMLFAYKGRKQSWPQIAYIMGLRTDRLPISTLYPLFLTATLFLGPLVRNGVDGLLPFQSNGSWRRRAALHDLRTWRNYIVGPVVEEWVFRACMIPVMYAGGWSKASIVFITPLLFGASHLHHAMEFYRMQGRTREAATRALQGALLQFSYTTLFGWYSSFLFLRTGHLAGPTVSHVFCNIMGLPDFRDNIRPSKYRNVYRMAYTMGILGFAYGLVPLTNPSYYGGKYWK</sequence>
<reference evidence="15 16" key="1">
    <citation type="journal article" date="2019" name="Sci. Rep.">
        <title>Comparative genomics of chytrid fungi reveal insights into the obligate biotrophic and pathogenic lifestyle of Synchytrium endobioticum.</title>
        <authorList>
            <person name="van de Vossenberg B.T.L.H."/>
            <person name="Warris S."/>
            <person name="Nguyen H.D.T."/>
            <person name="van Gent-Pelzer M.P.E."/>
            <person name="Joly D.L."/>
            <person name="van de Geest H.C."/>
            <person name="Bonants P.J.M."/>
            <person name="Smith D.S."/>
            <person name="Levesque C.A."/>
            <person name="van der Lee T.A.J."/>
        </authorList>
    </citation>
    <scope>NUCLEOTIDE SEQUENCE [LARGE SCALE GENOMIC DNA]</scope>
    <source>
        <strain evidence="14 16">LEV6574</strain>
        <strain evidence="13 15">MB42</strain>
    </source>
</reference>
<dbReference type="InterPro" id="IPR003675">
    <property type="entry name" value="Rce1/LyrA-like_dom"/>
</dbReference>
<dbReference type="InterPro" id="IPR039731">
    <property type="entry name" value="Rce1"/>
</dbReference>
<dbReference type="Pfam" id="PF02517">
    <property type="entry name" value="Rce1-like"/>
    <property type="match status" value="1"/>
</dbReference>
<gene>
    <name evidence="14" type="ORF">SeLEV6574_g02952</name>
    <name evidence="13" type="ORF">SeMB42_g05378</name>
</gene>
<evidence type="ECO:0000256" key="9">
    <source>
        <dbReference type="ARBA" id="ARBA00047280"/>
    </source>
</evidence>
<evidence type="ECO:0000256" key="7">
    <source>
        <dbReference type="ARBA" id="ARBA00022989"/>
    </source>
</evidence>
<keyword evidence="6" id="KW-0256">Endoplasmic reticulum</keyword>
<dbReference type="VEuPathDB" id="FungiDB:SeMB42_g05378"/>
<evidence type="ECO:0000256" key="8">
    <source>
        <dbReference type="ARBA" id="ARBA00023136"/>
    </source>
</evidence>
<proteinExistence type="inferred from homology"/>
<keyword evidence="3" id="KW-0645">Protease</keyword>
<dbReference type="GO" id="GO:0005789">
    <property type="term" value="C:endoplasmic reticulum membrane"/>
    <property type="evidence" value="ECO:0007669"/>
    <property type="project" value="UniProtKB-SubCell"/>
</dbReference>
<evidence type="ECO:0000256" key="3">
    <source>
        <dbReference type="ARBA" id="ARBA00022670"/>
    </source>
</evidence>
<dbReference type="AlphaFoldDB" id="A0A507CRS0"/>
<dbReference type="PANTHER" id="PTHR13046:SF0">
    <property type="entry name" value="CAAX PRENYL PROTEASE 2"/>
    <property type="match status" value="1"/>
</dbReference>